<evidence type="ECO:0008006" key="7">
    <source>
        <dbReference type="Google" id="ProtNLM"/>
    </source>
</evidence>
<evidence type="ECO:0000256" key="1">
    <source>
        <dbReference type="ARBA" id="ARBA00004173"/>
    </source>
</evidence>
<keyword evidence="6" id="KW-1185">Reference proteome</keyword>
<dbReference type="RefSeq" id="XP_022494462.1">
    <property type="nucleotide sequence ID" value="XM_022649555.1"/>
</dbReference>
<dbReference type="OrthoDB" id="2017544at2759"/>
<dbReference type="InterPro" id="IPR002876">
    <property type="entry name" value="Transcrip_reg_TACO1-like"/>
</dbReference>
<accession>A0A178BXJ1</accession>
<comment type="similarity">
    <text evidence="2">Belongs to the TACO1 family.</text>
</comment>
<comment type="subcellular location">
    <subcellularLocation>
        <location evidence="1">Mitochondrion</location>
    </subcellularLocation>
</comment>
<dbReference type="PANTHER" id="PTHR12532">
    <property type="entry name" value="TRANSLATIONAL ACTIVATOR OF CYTOCHROME C OXIDASE 1"/>
    <property type="match status" value="1"/>
</dbReference>
<protein>
    <recommendedName>
        <fullName evidence="7">Transcriptional regulatory protein</fullName>
    </recommendedName>
</protein>
<dbReference type="InterPro" id="IPR048300">
    <property type="entry name" value="TACO1_YebC-like_2nd/3rd_dom"/>
</dbReference>
<dbReference type="InterPro" id="IPR026564">
    <property type="entry name" value="Transcrip_reg_TACO1-like_dom3"/>
</dbReference>
<feature type="domain" description="TACO1/YebC-like second and third" evidence="3">
    <location>
        <begin position="146"/>
        <end position="300"/>
    </location>
</feature>
<dbReference type="Proteomes" id="UP000185904">
    <property type="component" value="Unassembled WGS sequence"/>
</dbReference>
<dbReference type="FunFam" id="1.10.10.200:FF:000002">
    <property type="entry name" value="Probable transcriptional regulatory protein CLM62_37755"/>
    <property type="match status" value="1"/>
</dbReference>
<dbReference type="Gene3D" id="1.10.10.200">
    <property type="match status" value="1"/>
</dbReference>
<dbReference type="InterPro" id="IPR017856">
    <property type="entry name" value="Integrase-like_N"/>
</dbReference>
<evidence type="ECO:0000256" key="2">
    <source>
        <dbReference type="ARBA" id="ARBA00008724"/>
    </source>
</evidence>
<dbReference type="GeneID" id="34594687"/>
<sequence length="303" mass="32941">MGPWPHSQQYQTYTTASANFEYIEGVPWQVAYEKIINSGVNNAGNGWDTRIQPEGFAYHYSNAGHSKWAKIKHDKGKADVAKSRVRTHLSADIIMASKLGGPDPTMNSRLAHAIAVAKKGQLSKTAIEHAIAKGQGISPSGQALDNVIIEAMLPHGVAAMIECQTDNKARTLTSIRNIITKAGGTVTPTAFMFEKKGRISFEEQEKIGVEDALEDAIEAGALDIAAEENRLVVETEPADVMAVAQKLQSKLGIQVEKAEVVYMPNEDSMVSLSTQQEEEVQAILDLLEEDPSLQNLYINAEPA</sequence>
<dbReference type="InterPro" id="IPR029072">
    <property type="entry name" value="YebC-like"/>
</dbReference>
<proteinExistence type="inferred from homology"/>
<gene>
    <name evidence="5" type="ORF">AYO20_11303</name>
</gene>
<organism evidence="5 6">
    <name type="scientific">Fonsecaea nubica</name>
    <dbReference type="NCBI Taxonomy" id="856822"/>
    <lineage>
        <taxon>Eukaryota</taxon>
        <taxon>Fungi</taxon>
        <taxon>Dikarya</taxon>
        <taxon>Ascomycota</taxon>
        <taxon>Pezizomycotina</taxon>
        <taxon>Eurotiomycetes</taxon>
        <taxon>Chaetothyriomycetidae</taxon>
        <taxon>Chaetothyriales</taxon>
        <taxon>Herpotrichiellaceae</taxon>
        <taxon>Fonsecaea</taxon>
    </lineage>
</organism>
<name>A0A178BXJ1_9EURO</name>
<dbReference type="SUPFAM" id="SSF75625">
    <property type="entry name" value="YebC-like"/>
    <property type="match status" value="1"/>
</dbReference>
<reference evidence="5 6" key="1">
    <citation type="submission" date="2016-03" db="EMBL/GenBank/DDBJ databases">
        <title>The draft genome sequence of Fonsecaea nubica causative agent of cutaneous subcutaneous infection in human host.</title>
        <authorList>
            <person name="Costa F."/>
            <person name="Sybren D.H."/>
            <person name="Raittz R.T."/>
            <person name="Weiss V.A."/>
            <person name="Leao A.C."/>
            <person name="Gomes R."/>
            <person name="De Souza E.M."/>
            <person name="Pedrosa F.O."/>
            <person name="Steffens M.B."/>
            <person name="Bombassaro A."/>
            <person name="Tadra-Sfeir M.Z."/>
            <person name="Moreno L.F."/>
            <person name="Najafzadeh M.J."/>
            <person name="Felipe M.S."/>
            <person name="Teixeira M."/>
            <person name="Sun J."/>
            <person name="Xi L."/>
            <person name="Castro M.A."/>
            <person name="Vicente V.A."/>
        </authorList>
    </citation>
    <scope>NUCLEOTIDE SEQUENCE [LARGE SCALE GENOMIC DNA]</scope>
    <source>
        <strain evidence="5 6">CBS 269.64</strain>
    </source>
</reference>
<feature type="domain" description="TACO1/YebC-like N-terminal" evidence="4">
    <location>
        <begin position="66"/>
        <end position="136"/>
    </location>
</feature>
<dbReference type="HAMAP" id="MF_00693">
    <property type="entry name" value="Transcrip_reg_TACO1"/>
    <property type="match status" value="1"/>
</dbReference>
<dbReference type="Gene3D" id="3.30.70.980">
    <property type="match status" value="2"/>
</dbReference>
<evidence type="ECO:0000313" key="6">
    <source>
        <dbReference type="Proteomes" id="UP000185904"/>
    </source>
</evidence>
<dbReference type="Pfam" id="PF20772">
    <property type="entry name" value="TACO1_YebC_N"/>
    <property type="match status" value="1"/>
</dbReference>
<dbReference type="GO" id="GO:0005739">
    <property type="term" value="C:mitochondrion"/>
    <property type="evidence" value="ECO:0007669"/>
    <property type="project" value="UniProtKB-SubCell"/>
</dbReference>
<dbReference type="EMBL" id="LVCJ01000145">
    <property type="protein sequence ID" value="OAL21874.1"/>
    <property type="molecule type" value="Genomic_DNA"/>
</dbReference>
<dbReference type="Pfam" id="PF01709">
    <property type="entry name" value="Transcrip_reg"/>
    <property type="match status" value="1"/>
</dbReference>
<evidence type="ECO:0000259" key="3">
    <source>
        <dbReference type="Pfam" id="PF01709"/>
    </source>
</evidence>
<dbReference type="AlphaFoldDB" id="A0A178BXJ1"/>
<evidence type="ECO:0000313" key="5">
    <source>
        <dbReference type="EMBL" id="OAL21874.1"/>
    </source>
</evidence>
<dbReference type="PANTHER" id="PTHR12532:SF0">
    <property type="entry name" value="TRANSLATIONAL ACTIVATOR OF CYTOCHROME C OXIDASE 1"/>
    <property type="match status" value="1"/>
</dbReference>
<dbReference type="InterPro" id="IPR049083">
    <property type="entry name" value="TACO1_YebC_N"/>
</dbReference>
<comment type="caution">
    <text evidence="5">The sequence shown here is derived from an EMBL/GenBank/DDBJ whole genome shotgun (WGS) entry which is preliminary data.</text>
</comment>
<evidence type="ECO:0000259" key="4">
    <source>
        <dbReference type="Pfam" id="PF20772"/>
    </source>
</evidence>